<evidence type="ECO:0000256" key="2">
    <source>
        <dbReference type="SAM" id="MobiDB-lite"/>
    </source>
</evidence>
<feature type="region of interest" description="Disordered" evidence="2">
    <location>
        <begin position="93"/>
        <end position="196"/>
    </location>
</feature>
<feature type="compositionally biased region" description="Basic residues" evidence="2">
    <location>
        <begin position="1044"/>
        <end position="1053"/>
    </location>
</feature>
<evidence type="ECO:0000313" key="5">
    <source>
        <dbReference type="Proteomes" id="UP001231189"/>
    </source>
</evidence>
<evidence type="ECO:0000256" key="1">
    <source>
        <dbReference type="PROSITE-ProRule" id="PRU00047"/>
    </source>
</evidence>
<evidence type="ECO:0000313" key="4">
    <source>
        <dbReference type="EMBL" id="KAK1615068.1"/>
    </source>
</evidence>
<comment type="caution">
    <text evidence="4">The sequence shown here is derived from an EMBL/GenBank/DDBJ whole genome shotgun (WGS) entry which is preliminary data.</text>
</comment>
<feature type="compositionally biased region" description="Basic and acidic residues" evidence="2">
    <location>
        <begin position="728"/>
        <end position="740"/>
    </location>
</feature>
<dbReference type="PANTHER" id="PTHR33170:SF2">
    <property type="entry name" value="OS12G0531500 PROTEIN"/>
    <property type="match status" value="1"/>
</dbReference>
<dbReference type="EMBL" id="JAUUTY010000006">
    <property type="protein sequence ID" value="KAK1615068.1"/>
    <property type="molecule type" value="Genomic_DNA"/>
</dbReference>
<proteinExistence type="predicted"/>
<keyword evidence="1" id="KW-0862">Zinc</keyword>
<gene>
    <name evidence="4" type="ORF">QYE76_020585</name>
</gene>
<dbReference type="PANTHER" id="PTHR33170">
    <property type="entry name" value="DUF4283 DOMAIN-CONTAINING PROTEIN-RELATED"/>
    <property type="match status" value="1"/>
</dbReference>
<dbReference type="SUPFAM" id="SSF57756">
    <property type="entry name" value="Retrovirus zinc finger-like domains"/>
    <property type="match status" value="1"/>
</dbReference>
<feature type="region of interest" description="Disordered" evidence="2">
    <location>
        <begin position="329"/>
        <end position="460"/>
    </location>
</feature>
<dbReference type="SMART" id="SM00343">
    <property type="entry name" value="ZnF_C2HC"/>
    <property type="match status" value="2"/>
</dbReference>
<reference evidence="4" key="1">
    <citation type="submission" date="2023-07" db="EMBL/GenBank/DDBJ databases">
        <title>A chromosome-level genome assembly of Lolium multiflorum.</title>
        <authorList>
            <person name="Chen Y."/>
            <person name="Copetti D."/>
            <person name="Kolliker R."/>
            <person name="Studer B."/>
        </authorList>
    </citation>
    <scope>NUCLEOTIDE SEQUENCE</scope>
    <source>
        <strain evidence="4">02402/16</strain>
        <tissue evidence="4">Leaf</tissue>
    </source>
</reference>
<feature type="compositionally biased region" description="Basic residues" evidence="2">
    <location>
        <begin position="330"/>
        <end position="339"/>
    </location>
</feature>
<keyword evidence="1" id="KW-0479">Metal-binding</keyword>
<feature type="compositionally biased region" description="Low complexity" evidence="2">
    <location>
        <begin position="432"/>
        <end position="443"/>
    </location>
</feature>
<dbReference type="Pfam" id="PF00098">
    <property type="entry name" value="zf-CCHC"/>
    <property type="match status" value="1"/>
</dbReference>
<dbReference type="Proteomes" id="UP001231189">
    <property type="component" value="Unassembled WGS sequence"/>
</dbReference>
<dbReference type="PROSITE" id="PS50158">
    <property type="entry name" value="ZF_CCHC"/>
    <property type="match status" value="2"/>
</dbReference>
<dbReference type="GO" id="GO:0008270">
    <property type="term" value="F:zinc ion binding"/>
    <property type="evidence" value="ECO:0007669"/>
    <property type="project" value="UniProtKB-KW"/>
</dbReference>
<keyword evidence="5" id="KW-1185">Reference proteome</keyword>
<feature type="region of interest" description="Disordered" evidence="2">
    <location>
        <begin position="689"/>
        <end position="789"/>
    </location>
</feature>
<dbReference type="InterPro" id="IPR036875">
    <property type="entry name" value="Znf_CCHC_sf"/>
</dbReference>
<feature type="region of interest" description="Disordered" evidence="2">
    <location>
        <begin position="1"/>
        <end position="27"/>
    </location>
</feature>
<keyword evidence="1" id="KW-0863">Zinc-finger</keyword>
<organism evidence="4 5">
    <name type="scientific">Lolium multiflorum</name>
    <name type="common">Italian ryegrass</name>
    <name type="synonym">Lolium perenne subsp. multiflorum</name>
    <dbReference type="NCBI Taxonomy" id="4521"/>
    <lineage>
        <taxon>Eukaryota</taxon>
        <taxon>Viridiplantae</taxon>
        <taxon>Streptophyta</taxon>
        <taxon>Embryophyta</taxon>
        <taxon>Tracheophyta</taxon>
        <taxon>Spermatophyta</taxon>
        <taxon>Magnoliopsida</taxon>
        <taxon>Liliopsida</taxon>
        <taxon>Poales</taxon>
        <taxon>Poaceae</taxon>
        <taxon>BOP clade</taxon>
        <taxon>Pooideae</taxon>
        <taxon>Poodae</taxon>
        <taxon>Poeae</taxon>
        <taxon>Poeae Chloroplast Group 2 (Poeae type)</taxon>
        <taxon>Loliodinae</taxon>
        <taxon>Loliinae</taxon>
        <taxon>Lolium</taxon>
    </lineage>
</organism>
<dbReference type="AlphaFoldDB" id="A0AAD8R537"/>
<feature type="region of interest" description="Disordered" evidence="2">
    <location>
        <begin position="801"/>
        <end position="865"/>
    </location>
</feature>
<dbReference type="InterPro" id="IPR001878">
    <property type="entry name" value="Znf_CCHC"/>
</dbReference>
<feature type="compositionally biased region" description="Low complexity" evidence="2">
    <location>
        <begin position="136"/>
        <end position="145"/>
    </location>
</feature>
<feature type="domain" description="CCHC-type" evidence="3">
    <location>
        <begin position="483"/>
        <end position="497"/>
    </location>
</feature>
<protein>
    <recommendedName>
        <fullName evidence="3">CCHC-type domain-containing protein</fullName>
    </recommendedName>
</protein>
<feature type="region of interest" description="Disordered" evidence="2">
    <location>
        <begin position="1032"/>
        <end position="1053"/>
    </location>
</feature>
<name>A0AAD8R537_LOLMU</name>
<feature type="compositionally biased region" description="Low complexity" evidence="2">
    <location>
        <begin position="803"/>
        <end position="813"/>
    </location>
</feature>
<evidence type="ECO:0000259" key="3">
    <source>
        <dbReference type="PROSITE" id="PS50158"/>
    </source>
</evidence>
<accession>A0AAD8R537</accession>
<feature type="compositionally biased region" description="Low complexity" evidence="2">
    <location>
        <begin position="154"/>
        <end position="173"/>
    </location>
</feature>
<dbReference type="Gene3D" id="4.10.60.10">
    <property type="entry name" value="Zinc finger, CCHC-type"/>
    <property type="match status" value="1"/>
</dbReference>
<dbReference type="GO" id="GO:0003676">
    <property type="term" value="F:nucleic acid binding"/>
    <property type="evidence" value="ECO:0007669"/>
    <property type="project" value="InterPro"/>
</dbReference>
<feature type="compositionally biased region" description="Acidic residues" evidence="2">
    <location>
        <begin position="709"/>
        <end position="727"/>
    </location>
</feature>
<sequence length="1053" mass="110462">MCVGLGDSRGERPGVPAGASPTGGARPLLCSRPSLSGGGCKGRFWAAEADFGDDAAVSEASWEADSAEVVPPDPPGSLKGVTLGDFVAAAQELGGSLPARRRSAFAPGGRGSRFPTGAGGGRWERGRRRRLGSGSGSCLLSNGRPQEPRPRPSSPRSAAAPPAPAGPVVSSEAGRSPVRFPVVDAPPPGEDPRDREDLARERLPLWAEPGPGPFLRPWAGPLDLAHVLALPSPVRPPVALGRAHCGPPGGVEASHRLKWWWIPRGARDLALGFPASRSDIRRRRRRARSIIINSPPPPLSRSYAAAVRMERQRGAAAAVRTATASVGWRSARRWRRRASGARARGGGARRRGSGGGGPANTHNNNRRGAGHPTNSSAAGQGGQGGQAPPAWWLAREKKRQEQALRAAQEGAGAEAPSLEQQRGRGPARNSGRAQQQPRRQSAAPTPPARPTPASGDTGSSKVECFRCGRPGHFQAGCTADPICVVCGKEGHFSADCPGLAPPELCLMGQAISGEGFFYLDFDEGGDEETEDSNAAVLSFDGLPLPARDLEAELHHLIGIDWDWKVTQVAAKEFTVLFPSQDCLRMSARSGKLFLPLSNSTANIKLADADPAPAELLQEVWVTISGLPRRMRREDRLLKGMRMLGRPIEVDLDSLSRRAPVRMRIACRNPSKLHGLVQLFHKNEGFNVGIRVEQPPSSSAPPPAPPRNDDDNDSMGDDDDDDSLGDEEEWRRLGEKDKDKQAAAQDPAAAGNPSAPAPSEQAAPADAPAPAAPVLDQYGSNMPSSAGGWPLPLLVLEKQRSLEATPTTTPAQQQLAVLEGVPTSPPVDSSTLVTVESDYDSDASEESPAGLSGARSGVAGVGPDAAPLGECGAQVLRAEALGVVPAVVPRRTRTRTVPAGPARKSARLQGPASAVSAMERAQHRTASKNLDPAGTFTPLAHLPDDHLSSVARDSGLSFMTEKHTEAEILSLVRAKEAAQALLAQATLCKEASPVDAGALSLTSAPGVVGTAPASEEEGQETLVDILVQAAPQANKRSAPALLASRRGRRKATLS</sequence>
<feature type="compositionally biased region" description="Low complexity" evidence="2">
    <location>
        <begin position="741"/>
        <end position="772"/>
    </location>
</feature>
<feature type="domain" description="CCHC-type" evidence="3">
    <location>
        <begin position="464"/>
        <end position="477"/>
    </location>
</feature>